<dbReference type="Gene3D" id="3.80.30.30">
    <property type="match status" value="1"/>
</dbReference>
<dbReference type="SFLD" id="SFLDS00029">
    <property type="entry name" value="Radical_SAM"/>
    <property type="match status" value="1"/>
</dbReference>
<dbReference type="eggNOG" id="COG1533">
    <property type="taxonomic scope" value="Bacteria"/>
</dbReference>
<dbReference type="GO" id="GO:1904047">
    <property type="term" value="F:S-adenosyl-L-methionine binding"/>
    <property type="evidence" value="ECO:0007669"/>
    <property type="project" value="InterPro"/>
</dbReference>
<dbReference type="InterPro" id="IPR007197">
    <property type="entry name" value="rSAM"/>
</dbReference>
<dbReference type="STRING" id="748449.Halha_1370"/>
<dbReference type="Pfam" id="PF20903">
    <property type="entry name" value="SPL"/>
    <property type="match status" value="1"/>
</dbReference>
<dbReference type="RefSeq" id="WP_015327037.1">
    <property type="nucleotide sequence ID" value="NC_019978.1"/>
</dbReference>
<dbReference type="CDD" id="cd01335">
    <property type="entry name" value="Radical_SAM"/>
    <property type="match status" value="1"/>
</dbReference>
<evidence type="ECO:0000313" key="1">
    <source>
        <dbReference type="EMBL" id="AGB41315.1"/>
    </source>
</evidence>
<dbReference type="GO" id="GO:0051539">
    <property type="term" value="F:4 iron, 4 sulfur cluster binding"/>
    <property type="evidence" value="ECO:0007669"/>
    <property type="project" value="TreeGrafter"/>
</dbReference>
<dbReference type="Gene3D" id="3.40.50.12110">
    <property type="match status" value="1"/>
</dbReference>
<keyword evidence="1" id="KW-0456">Lyase</keyword>
<proteinExistence type="predicted"/>
<dbReference type="InterPro" id="IPR058240">
    <property type="entry name" value="rSAM_sf"/>
</dbReference>
<keyword evidence="2" id="KW-1185">Reference proteome</keyword>
<dbReference type="SFLD" id="SFLDG01079">
    <property type="entry name" value="spore_photoproduct_lyase_like"/>
    <property type="match status" value="1"/>
</dbReference>
<dbReference type="EMBL" id="CP003359">
    <property type="protein sequence ID" value="AGB41315.1"/>
    <property type="molecule type" value="Genomic_DNA"/>
</dbReference>
<dbReference type="InterPro" id="IPR023897">
    <property type="entry name" value="SPL_firmicutes"/>
</dbReference>
<reference evidence="2" key="1">
    <citation type="submission" date="2012-02" db="EMBL/GenBank/DDBJ databases">
        <title>The complete genome of Halobacteroides halobius DSM 5150.</title>
        <authorList>
            <person name="Lucas S."/>
            <person name="Copeland A."/>
            <person name="Lapidus A."/>
            <person name="Glavina del Rio T."/>
            <person name="Dalin E."/>
            <person name="Tice H."/>
            <person name="Bruce D."/>
            <person name="Goodwin L."/>
            <person name="Pitluck S."/>
            <person name="Peters L."/>
            <person name="Mikhailova N."/>
            <person name="Gu W."/>
            <person name="Kyrpides N."/>
            <person name="Mavromatis K."/>
            <person name="Ivanova N."/>
            <person name="Brettin T."/>
            <person name="Detter J.C."/>
            <person name="Han C."/>
            <person name="Larimer F."/>
            <person name="Land M."/>
            <person name="Hauser L."/>
            <person name="Markowitz V."/>
            <person name="Cheng J.-F."/>
            <person name="Hugenholtz P."/>
            <person name="Woyke T."/>
            <person name="Wu D."/>
            <person name="Tindall B."/>
            <person name="Pomrenke H."/>
            <person name="Brambilla E."/>
            <person name="Klenk H.-P."/>
            <person name="Eisen J.A."/>
        </authorList>
    </citation>
    <scope>NUCLEOTIDE SEQUENCE [LARGE SCALE GENOMIC DNA]</scope>
    <source>
        <strain evidence="2">ATCC 35273 / DSM 5150 / MD-1</strain>
    </source>
</reference>
<dbReference type="PANTHER" id="PTHR37822">
    <property type="entry name" value="SPORE PHOTOPRODUCT LYASE-RELATED"/>
    <property type="match status" value="1"/>
</dbReference>
<dbReference type="Proteomes" id="UP000010880">
    <property type="component" value="Chromosome"/>
</dbReference>
<protein>
    <submittedName>
        <fullName evidence="1">Spore photoproduct lyase</fullName>
    </submittedName>
</protein>
<dbReference type="HOGENOM" id="CLU_057301_0_0_9"/>
<name>L0K9X3_HALHC</name>
<dbReference type="GO" id="GO:0003913">
    <property type="term" value="F:DNA photolyase activity"/>
    <property type="evidence" value="ECO:0007669"/>
    <property type="project" value="InterPro"/>
</dbReference>
<sequence>MKKFKPQRVLIEKQALDYPLAKKLETQFLKEDTPVDYIESHNRVSPAKEMEPIELFNWTKETLVIGTKKTLRFKSCQPSADYRLVTSTSCPAKCEYCYLAKNLGSASYVRIYVNLEEILKAVKKHIRKGHGEIITFEASSSSDPVAVEHLTGSLAKTIEYFGKQDKGRLRVVTKFAGVDSLLNLEHQRHTRFRFSLNTKYVIDTFEHLTSSLKERINAASKIQAANYPLGFILAPLMIYDGWQEGYTNLLNQLKESLSQPTDENLTFELIMHRFSTRSKNLIEARFPNTKLKLNKKDYQHKGFGKYVYPEHEADKLKKFLSKQINDLFPKAKIEYFT</sequence>
<dbReference type="PATRIC" id="fig|748449.3.peg.1326"/>
<dbReference type="InterPro" id="IPR034559">
    <property type="entry name" value="SPL_Clostridia"/>
</dbReference>
<dbReference type="GO" id="GO:0042601">
    <property type="term" value="C:endospore-forming forespore"/>
    <property type="evidence" value="ECO:0007669"/>
    <property type="project" value="TreeGrafter"/>
</dbReference>
<dbReference type="SUPFAM" id="SSF102114">
    <property type="entry name" value="Radical SAM enzymes"/>
    <property type="match status" value="1"/>
</dbReference>
<evidence type="ECO:0000313" key="2">
    <source>
        <dbReference type="Proteomes" id="UP000010880"/>
    </source>
</evidence>
<organism evidence="1 2">
    <name type="scientific">Halobacteroides halobius (strain ATCC 35273 / DSM 5150 / MD-1)</name>
    <dbReference type="NCBI Taxonomy" id="748449"/>
    <lineage>
        <taxon>Bacteria</taxon>
        <taxon>Bacillati</taxon>
        <taxon>Bacillota</taxon>
        <taxon>Clostridia</taxon>
        <taxon>Halanaerobiales</taxon>
        <taxon>Halobacteroidaceae</taxon>
        <taxon>Halobacteroides</taxon>
    </lineage>
</organism>
<dbReference type="OrthoDB" id="9787095at2"/>
<gene>
    <name evidence="1" type="ordered locus">Halha_1370</name>
</gene>
<dbReference type="AlphaFoldDB" id="L0K9X3"/>
<accession>L0K9X3</accession>
<dbReference type="PANTHER" id="PTHR37822:SF2">
    <property type="entry name" value="SPORE PHOTOPRODUCT LYASE"/>
    <property type="match status" value="1"/>
</dbReference>
<dbReference type="SFLD" id="SFLDF00412">
    <property type="entry name" value="spore_photoproduct_lyase_2"/>
    <property type="match status" value="1"/>
</dbReference>
<dbReference type="NCBIfam" id="TIGR04070">
    <property type="entry name" value="photo_TT_lyase"/>
    <property type="match status" value="1"/>
</dbReference>
<dbReference type="InterPro" id="IPR049539">
    <property type="entry name" value="SPL"/>
</dbReference>
<dbReference type="KEGG" id="hhl:Halha_1370"/>